<dbReference type="CDD" id="cd00757">
    <property type="entry name" value="ThiF_MoeB_HesA_family"/>
    <property type="match status" value="1"/>
</dbReference>
<dbReference type="InterPro" id="IPR001763">
    <property type="entry name" value="Rhodanese-like_dom"/>
</dbReference>
<dbReference type="PROSITE" id="PS50206">
    <property type="entry name" value="RHODANESE_3"/>
    <property type="match status" value="1"/>
</dbReference>
<dbReference type="Gene3D" id="3.40.250.10">
    <property type="entry name" value="Rhodanese-like domain"/>
    <property type="match status" value="1"/>
</dbReference>
<name>A0ABS4XE57_9MICC</name>
<accession>A0ABS4XE57</accession>
<protein>
    <submittedName>
        <fullName evidence="3">Adenylyltransferase/sulfurtransferase</fullName>
    </submittedName>
</protein>
<dbReference type="InterPro" id="IPR036873">
    <property type="entry name" value="Rhodanese-like_dom_sf"/>
</dbReference>
<dbReference type="Pfam" id="PF00899">
    <property type="entry name" value="ThiF"/>
    <property type="match status" value="1"/>
</dbReference>
<feature type="region of interest" description="Disordered" evidence="1">
    <location>
        <begin position="1"/>
        <end position="25"/>
    </location>
</feature>
<feature type="compositionally biased region" description="Polar residues" evidence="1">
    <location>
        <begin position="1"/>
        <end position="16"/>
    </location>
</feature>
<dbReference type="InterPro" id="IPR000594">
    <property type="entry name" value="ThiF_NAD_FAD-bd"/>
</dbReference>
<keyword evidence="3" id="KW-0548">Nucleotidyltransferase</keyword>
<dbReference type="EMBL" id="JAGIOF010000001">
    <property type="protein sequence ID" value="MBP2386740.1"/>
    <property type="molecule type" value="Genomic_DNA"/>
</dbReference>
<comment type="caution">
    <text evidence="3">The sequence shown here is derived from an EMBL/GenBank/DDBJ whole genome shotgun (WGS) entry which is preliminary data.</text>
</comment>
<evidence type="ECO:0000313" key="4">
    <source>
        <dbReference type="Proteomes" id="UP001296993"/>
    </source>
</evidence>
<gene>
    <name evidence="3" type="ORF">JOF47_002251</name>
</gene>
<evidence type="ECO:0000256" key="1">
    <source>
        <dbReference type="SAM" id="MobiDB-lite"/>
    </source>
</evidence>
<dbReference type="NCBIfam" id="NF004281">
    <property type="entry name" value="PRK05690.1"/>
    <property type="match status" value="1"/>
</dbReference>
<dbReference type="Proteomes" id="UP001296993">
    <property type="component" value="Unassembled WGS sequence"/>
</dbReference>
<dbReference type="Gene3D" id="3.40.50.720">
    <property type="entry name" value="NAD(P)-binding Rossmann-like Domain"/>
    <property type="match status" value="1"/>
</dbReference>
<feature type="domain" description="Rhodanese" evidence="2">
    <location>
        <begin position="321"/>
        <end position="409"/>
    </location>
</feature>
<evidence type="ECO:0000313" key="3">
    <source>
        <dbReference type="EMBL" id="MBP2386740.1"/>
    </source>
</evidence>
<dbReference type="SMART" id="SM00450">
    <property type="entry name" value="RHOD"/>
    <property type="match status" value="1"/>
</dbReference>
<dbReference type="SUPFAM" id="SSF69572">
    <property type="entry name" value="Activating enzymes of the ubiquitin-like proteins"/>
    <property type="match status" value="1"/>
</dbReference>
<dbReference type="InterPro" id="IPR045886">
    <property type="entry name" value="ThiF/MoeB/HesA"/>
</dbReference>
<dbReference type="PANTHER" id="PTHR10953:SF102">
    <property type="entry name" value="ADENYLYLTRANSFERASE AND SULFURTRANSFERASE MOCS3"/>
    <property type="match status" value="1"/>
</dbReference>
<organism evidence="3 4">
    <name type="scientific">Paeniglutamicibacter kerguelensis</name>
    <dbReference type="NCBI Taxonomy" id="254788"/>
    <lineage>
        <taxon>Bacteria</taxon>
        <taxon>Bacillati</taxon>
        <taxon>Actinomycetota</taxon>
        <taxon>Actinomycetes</taxon>
        <taxon>Micrococcales</taxon>
        <taxon>Micrococcaceae</taxon>
        <taxon>Paeniglutamicibacter</taxon>
    </lineage>
</organism>
<evidence type="ECO:0000259" key="2">
    <source>
        <dbReference type="PROSITE" id="PS50206"/>
    </source>
</evidence>
<dbReference type="PANTHER" id="PTHR10953">
    <property type="entry name" value="UBIQUITIN-ACTIVATING ENZYME E1"/>
    <property type="match status" value="1"/>
</dbReference>
<reference evidence="3 4" key="1">
    <citation type="submission" date="2021-03" db="EMBL/GenBank/DDBJ databases">
        <title>Sequencing the genomes of 1000 actinobacteria strains.</title>
        <authorList>
            <person name="Klenk H.-P."/>
        </authorList>
    </citation>
    <scope>NUCLEOTIDE SEQUENCE [LARGE SCALE GENOMIC DNA]</scope>
    <source>
        <strain evidence="3 4">DSM 15797</strain>
    </source>
</reference>
<dbReference type="RefSeq" id="WP_209997806.1">
    <property type="nucleotide sequence ID" value="NZ_BAAAJY010000002.1"/>
</dbReference>
<keyword evidence="3" id="KW-0808">Transferase</keyword>
<proteinExistence type="predicted"/>
<dbReference type="Pfam" id="PF00581">
    <property type="entry name" value="Rhodanese"/>
    <property type="match status" value="1"/>
</dbReference>
<dbReference type="CDD" id="cd00158">
    <property type="entry name" value="RHOD"/>
    <property type="match status" value="1"/>
</dbReference>
<dbReference type="GO" id="GO:0016779">
    <property type="term" value="F:nucleotidyltransferase activity"/>
    <property type="evidence" value="ECO:0007669"/>
    <property type="project" value="UniProtKB-KW"/>
</dbReference>
<dbReference type="InterPro" id="IPR035985">
    <property type="entry name" value="Ubiquitin-activating_enz"/>
</dbReference>
<sequence length="411" mass="43781">MEPNESPTISSGTSSVKRPGPGLAPLVEPGSELGAEELMRYSRQIIIPEIGMVGQRRLKNAKVLVIGAGGLGSPALLYLAAAGVGTIGIIDDDVVDVSNLQRQVIHAVSSVGRLKTESAAARIRELNPLVAVRLHSHRLDVENVLGLFGQYDVILDGTDNFATRYLVNDAAALCGKPYVWGSILRFDGQVSVFWDKFGPNYRDLYPTPPPAGTVPSCSEGGVFGVLCAQVGSVMVAETIKLITGVGEPLLGRVLILDSLDMRWSEIRLEADPSAPGIKELLPSYEAFCAGPETNRAAEGEQEPATVSAAELAALLDGRAAGDSDFLLVDVREPGEHEIVSIPGAILAPRGAVLSGEITLPRDKEIILHCKSGGRSAEVLRFLRSEGYAEVRHLEGGILAWIHDVDRTLPAY</sequence>
<keyword evidence="4" id="KW-1185">Reference proteome</keyword>